<dbReference type="EMBL" id="BANC01000006">
    <property type="protein sequence ID" value="GAN78700.1"/>
    <property type="molecule type" value="Genomic_DNA"/>
</dbReference>
<reference evidence="1 2" key="1">
    <citation type="submission" date="2012-11" db="EMBL/GenBank/DDBJ databases">
        <title>Whole genome sequence of Acidocella aminolytica 101 = DSM 11237.</title>
        <authorList>
            <person name="Azuma Y."/>
            <person name="Higashiura N."/>
            <person name="Hirakawa H."/>
            <person name="Matsushita K."/>
        </authorList>
    </citation>
    <scope>NUCLEOTIDE SEQUENCE [LARGE SCALE GENOMIC DNA]</scope>
    <source>
        <strain evidence="2">101 / DSM 11237</strain>
    </source>
</reference>
<dbReference type="OrthoDB" id="9812459at2"/>
<name>A0A0D6PAC6_9PROT</name>
<accession>A0A0D6PAC6</accession>
<dbReference type="AlphaFoldDB" id="A0A0D6PAC6"/>
<protein>
    <submittedName>
        <fullName evidence="1">Uncharacterized protein</fullName>
    </submittedName>
</protein>
<dbReference type="InterPro" id="IPR041374">
    <property type="entry name" value="BaeRF_family12"/>
</dbReference>
<proteinExistence type="predicted"/>
<dbReference type="STRING" id="1120923.SAMN02746095_00226"/>
<dbReference type="Proteomes" id="UP000032668">
    <property type="component" value="Unassembled WGS sequence"/>
</dbReference>
<dbReference type="RefSeq" id="WP_048877196.1">
    <property type="nucleotide sequence ID" value="NZ_BANC01000006.1"/>
</dbReference>
<sequence>MPVHVKPLIVLADSEHARFVRPERADNTLHSFSQVDAGVGHLGETKDTHAKPFRVLPIWVATQLNKNVESYDELYIAAPSRTLNEVRLHLGKPAQAKLKEVLDKDLSKVPDHELWPHIRHWVRPVHRAH</sequence>
<organism evidence="1 2">
    <name type="scientific">Acidocella aminolytica 101 = DSM 11237</name>
    <dbReference type="NCBI Taxonomy" id="1120923"/>
    <lineage>
        <taxon>Bacteria</taxon>
        <taxon>Pseudomonadati</taxon>
        <taxon>Pseudomonadota</taxon>
        <taxon>Alphaproteobacteria</taxon>
        <taxon>Acetobacterales</taxon>
        <taxon>Acidocellaceae</taxon>
        <taxon>Acidocella</taxon>
    </lineage>
</organism>
<gene>
    <name evidence="1" type="ORF">Aam_006_014</name>
</gene>
<evidence type="ECO:0000313" key="1">
    <source>
        <dbReference type="EMBL" id="GAN78700.1"/>
    </source>
</evidence>
<evidence type="ECO:0000313" key="2">
    <source>
        <dbReference type="Proteomes" id="UP000032668"/>
    </source>
</evidence>
<dbReference type="Pfam" id="PF18856">
    <property type="entry name" value="baeRF_family12"/>
    <property type="match status" value="1"/>
</dbReference>
<comment type="caution">
    <text evidence="1">The sequence shown here is derived from an EMBL/GenBank/DDBJ whole genome shotgun (WGS) entry which is preliminary data.</text>
</comment>
<keyword evidence="2" id="KW-1185">Reference proteome</keyword>